<protein>
    <submittedName>
        <fullName evidence="2">Uncharacterized protein</fullName>
    </submittedName>
</protein>
<sequence>MTSRENVIYYSRKENEMAKAKGLAALNKVAGGTKSPARKSSTPVCQVSDAVDQAMAEFKAAKTDLDNAKARKLNAEIQMMDEAHGLRLRECKNSGKLHASVKLVGQTSLTFTQKSQCLKMVQDDCEPKIRSIVGSDDDFDRYFDVKGNFTIDEKALMSLENADEIAEAIVRALGENVHILNREAIIVPTDQFYNDKVFDLKVARMAERLEEEGLAVPHKASFK</sequence>
<reference evidence="2" key="1">
    <citation type="journal article" date="2015" name="Nature">
        <title>Complex archaea that bridge the gap between prokaryotes and eukaryotes.</title>
        <authorList>
            <person name="Spang A."/>
            <person name="Saw J.H."/>
            <person name="Jorgensen S.L."/>
            <person name="Zaremba-Niedzwiedzka K."/>
            <person name="Martijn J."/>
            <person name="Lind A.E."/>
            <person name="van Eijk R."/>
            <person name="Schleper C."/>
            <person name="Guy L."/>
            <person name="Ettema T.J."/>
        </authorList>
    </citation>
    <scope>NUCLEOTIDE SEQUENCE</scope>
</reference>
<evidence type="ECO:0000256" key="1">
    <source>
        <dbReference type="SAM" id="Coils"/>
    </source>
</evidence>
<evidence type="ECO:0000313" key="2">
    <source>
        <dbReference type="EMBL" id="KKL82029.1"/>
    </source>
</evidence>
<dbReference type="EMBL" id="LAZR01022388">
    <property type="protein sequence ID" value="KKL82029.1"/>
    <property type="molecule type" value="Genomic_DNA"/>
</dbReference>
<keyword evidence="1" id="KW-0175">Coiled coil</keyword>
<comment type="caution">
    <text evidence="2">The sequence shown here is derived from an EMBL/GenBank/DDBJ whole genome shotgun (WGS) entry which is preliminary data.</text>
</comment>
<name>A0A0F9F6G8_9ZZZZ</name>
<accession>A0A0F9F6G8</accession>
<proteinExistence type="predicted"/>
<dbReference type="AlphaFoldDB" id="A0A0F9F6G8"/>
<feature type="coiled-coil region" evidence="1">
    <location>
        <begin position="51"/>
        <end position="78"/>
    </location>
</feature>
<gene>
    <name evidence="2" type="ORF">LCGC14_1988880</name>
</gene>
<organism evidence="2">
    <name type="scientific">marine sediment metagenome</name>
    <dbReference type="NCBI Taxonomy" id="412755"/>
    <lineage>
        <taxon>unclassified sequences</taxon>
        <taxon>metagenomes</taxon>
        <taxon>ecological metagenomes</taxon>
    </lineage>
</organism>